<keyword evidence="4" id="KW-1185">Reference proteome</keyword>
<feature type="signal peptide" evidence="1">
    <location>
        <begin position="1"/>
        <end position="21"/>
    </location>
</feature>
<dbReference type="GO" id="GO:0006364">
    <property type="term" value="P:rRNA processing"/>
    <property type="evidence" value="ECO:0007669"/>
    <property type="project" value="InterPro"/>
</dbReference>
<gene>
    <name evidence="3" type="primary">109536393</name>
    <name evidence="2" type="ORF">YQE_05323</name>
</gene>
<dbReference type="InterPro" id="IPR015946">
    <property type="entry name" value="KH_dom-like_a/b"/>
</dbReference>
<evidence type="ECO:0000313" key="3">
    <source>
        <dbReference type="EnsemblMetazoa" id="XP_019758143.1"/>
    </source>
</evidence>
<evidence type="ECO:0000256" key="1">
    <source>
        <dbReference type="SAM" id="SignalP"/>
    </source>
</evidence>
<feature type="chain" id="PRO_5010971970" description="Ribosome-binding factor A" evidence="1">
    <location>
        <begin position="22"/>
        <end position="365"/>
    </location>
</feature>
<dbReference type="PANTHER" id="PTHR14725:SF0">
    <property type="entry name" value="RIBOSOME-BINDING FACTOR A, MITOCHONDRIAL-RELATED"/>
    <property type="match status" value="1"/>
</dbReference>
<keyword evidence="1" id="KW-0732">Signal</keyword>
<dbReference type="OMA" id="GDMSACR"/>
<reference evidence="2 4" key="1">
    <citation type="journal article" date="2013" name="Genome Biol.">
        <title>Draft genome of the mountain pine beetle, Dendroctonus ponderosae Hopkins, a major forest pest.</title>
        <authorList>
            <person name="Keeling C.I."/>
            <person name="Yuen M.M."/>
            <person name="Liao N.Y."/>
            <person name="Docking T.R."/>
            <person name="Chan S.K."/>
            <person name="Taylor G.A."/>
            <person name="Palmquist D.L."/>
            <person name="Jackman S.D."/>
            <person name="Nguyen A."/>
            <person name="Li M."/>
            <person name="Henderson H."/>
            <person name="Janes J.K."/>
            <person name="Zhao Y."/>
            <person name="Pandoh P."/>
            <person name="Moore R."/>
            <person name="Sperling F.A."/>
            <person name="Huber D.P."/>
            <person name="Birol I."/>
            <person name="Jones S.J."/>
            <person name="Bohlmann J."/>
        </authorList>
    </citation>
    <scope>NUCLEOTIDE SEQUENCE</scope>
</reference>
<evidence type="ECO:0008006" key="5">
    <source>
        <dbReference type="Google" id="ProtNLM"/>
    </source>
</evidence>
<dbReference type="AlphaFoldDB" id="N6U904"/>
<dbReference type="EMBL" id="KB740923">
    <property type="protein sequence ID" value="ENN78170.1"/>
    <property type="molecule type" value="Genomic_DNA"/>
</dbReference>
<accession>N6U904</accession>
<protein>
    <recommendedName>
        <fullName evidence="5">Ribosome-binding factor A</fullName>
    </recommendedName>
</protein>
<dbReference type="InterPro" id="IPR000238">
    <property type="entry name" value="RbfA"/>
</dbReference>
<dbReference type="PANTHER" id="PTHR14725">
    <property type="entry name" value="RIBOSOME-BINDING FACTOR A, MITOCHONDRIAL-RELATED"/>
    <property type="match status" value="1"/>
</dbReference>
<proteinExistence type="predicted"/>
<dbReference type="InterPro" id="IPR023799">
    <property type="entry name" value="RbfA_dom_sf"/>
</dbReference>
<dbReference type="SUPFAM" id="SSF89919">
    <property type="entry name" value="Ribosome-binding factor A, RbfA"/>
    <property type="match status" value="1"/>
</dbReference>
<dbReference type="OrthoDB" id="418445at2759"/>
<reference evidence="3" key="2">
    <citation type="submission" date="2024-08" db="UniProtKB">
        <authorList>
            <consortium name="EnsemblMetazoa"/>
        </authorList>
    </citation>
    <scope>IDENTIFICATION</scope>
</reference>
<dbReference type="Pfam" id="PF02033">
    <property type="entry name" value="RBFA"/>
    <property type="match status" value="1"/>
</dbReference>
<organism evidence="2">
    <name type="scientific">Dendroctonus ponderosae</name>
    <name type="common">Mountain pine beetle</name>
    <dbReference type="NCBI Taxonomy" id="77166"/>
    <lineage>
        <taxon>Eukaryota</taxon>
        <taxon>Metazoa</taxon>
        <taxon>Ecdysozoa</taxon>
        <taxon>Arthropoda</taxon>
        <taxon>Hexapoda</taxon>
        <taxon>Insecta</taxon>
        <taxon>Pterygota</taxon>
        <taxon>Neoptera</taxon>
        <taxon>Endopterygota</taxon>
        <taxon>Coleoptera</taxon>
        <taxon>Polyphaga</taxon>
        <taxon>Cucujiformia</taxon>
        <taxon>Curculionidae</taxon>
        <taxon>Scolytinae</taxon>
        <taxon>Dendroctonus</taxon>
    </lineage>
</organism>
<dbReference type="Gene3D" id="3.30.300.20">
    <property type="match status" value="1"/>
</dbReference>
<dbReference type="EnsemblMetazoa" id="XM_019902584.1">
    <property type="protein sequence ID" value="XP_019758143.1"/>
    <property type="gene ID" value="LOC109536393"/>
</dbReference>
<feature type="non-terminal residue" evidence="2">
    <location>
        <position position="1"/>
    </location>
</feature>
<sequence length="365" mass="42156">MWHNKLLLLTNGLGFHTSCQCASKAGKVLKKLMVGTKKSKKYFVDNGNPMLPSANSLFGKNSVASLETQITGNPRRNNMLNKLFMRYITDIMATGEYSSEILGFGIEINKVKVSPDYKILNVYWIAKESESPEKIDQLLKKNAGFLRHELSSLNLMGNVPNIIFVRDRNYNKFGDVQQLLAKADFGEDYVPEEAEAYKPEVQMMVTSLEPEVKIKLKALEASTEPEDDQTFTVPPMPQNVLGLDHAAIFKRVTKGLSISRAEHRTVDTTDWMKWSQFKEIQPINQDPVSFANHQEQRKAFNMFLQQRQLLRKKMYKMDKHWTADKEYLEEEFRQKYEAQCSIDYPNETVDDYDFEDVVDEDSDFK</sequence>
<dbReference type="InterPro" id="IPR039212">
    <property type="entry name" value="RBFA_mitochondrial"/>
</dbReference>
<dbReference type="Proteomes" id="UP000019118">
    <property type="component" value="Unassembled WGS sequence"/>
</dbReference>
<dbReference type="KEGG" id="dpa:109536393"/>
<name>N6U904_DENPD</name>
<evidence type="ECO:0000313" key="4">
    <source>
        <dbReference type="Proteomes" id="UP000019118"/>
    </source>
</evidence>
<evidence type="ECO:0000313" key="2">
    <source>
        <dbReference type="EMBL" id="ENN78170.1"/>
    </source>
</evidence>
<dbReference type="HOGENOM" id="CLU_066501_0_0_1"/>